<evidence type="ECO:0008006" key="4">
    <source>
        <dbReference type="Google" id="ProtNLM"/>
    </source>
</evidence>
<evidence type="ECO:0000256" key="1">
    <source>
        <dbReference type="SAM" id="MobiDB-lite"/>
    </source>
</evidence>
<feature type="compositionally biased region" description="Polar residues" evidence="1">
    <location>
        <begin position="713"/>
        <end position="743"/>
    </location>
</feature>
<accession>A0ABR1T7W3</accession>
<reference evidence="2 3" key="1">
    <citation type="submission" date="2023-01" db="EMBL/GenBank/DDBJ databases">
        <title>Analysis of 21 Apiospora genomes using comparative genomics revels a genus with tremendous synthesis potential of carbohydrate active enzymes and secondary metabolites.</title>
        <authorList>
            <person name="Sorensen T."/>
        </authorList>
    </citation>
    <scope>NUCLEOTIDE SEQUENCE [LARGE SCALE GENOMIC DNA]</scope>
    <source>
        <strain evidence="2 3">CBS 135458</strain>
    </source>
</reference>
<dbReference type="InterPro" id="IPR050167">
    <property type="entry name" value="Ser_Thr_protein_kinase"/>
</dbReference>
<feature type="compositionally biased region" description="Basic and acidic residues" evidence="1">
    <location>
        <begin position="850"/>
        <end position="861"/>
    </location>
</feature>
<organism evidence="2 3">
    <name type="scientific">Apiospora phragmitis</name>
    <dbReference type="NCBI Taxonomy" id="2905665"/>
    <lineage>
        <taxon>Eukaryota</taxon>
        <taxon>Fungi</taxon>
        <taxon>Dikarya</taxon>
        <taxon>Ascomycota</taxon>
        <taxon>Pezizomycotina</taxon>
        <taxon>Sordariomycetes</taxon>
        <taxon>Xylariomycetidae</taxon>
        <taxon>Amphisphaeriales</taxon>
        <taxon>Apiosporaceae</taxon>
        <taxon>Apiospora</taxon>
    </lineage>
</organism>
<dbReference type="Gene3D" id="1.10.510.10">
    <property type="entry name" value="Transferase(Phosphotransferase) domain 1"/>
    <property type="match status" value="2"/>
</dbReference>
<name>A0ABR1T7W3_9PEZI</name>
<dbReference type="GeneID" id="92097643"/>
<feature type="compositionally biased region" description="Basic and acidic residues" evidence="1">
    <location>
        <begin position="83"/>
        <end position="92"/>
    </location>
</feature>
<feature type="compositionally biased region" description="Basic and acidic residues" evidence="1">
    <location>
        <begin position="99"/>
        <end position="110"/>
    </location>
</feature>
<feature type="compositionally biased region" description="Basic and acidic residues" evidence="1">
    <location>
        <begin position="170"/>
        <end position="179"/>
    </location>
</feature>
<keyword evidence="3" id="KW-1185">Reference proteome</keyword>
<proteinExistence type="predicted"/>
<dbReference type="RefSeq" id="XP_066709541.1">
    <property type="nucleotide sequence ID" value="XM_066864580.1"/>
</dbReference>
<protein>
    <recommendedName>
        <fullName evidence="4">Protein kinase domain-containing protein</fullName>
    </recommendedName>
</protein>
<sequence length="880" mass="98108">MATQTDLPSHESPPADSKRFSGIFKKLMSWKHSAPPSPELAAQEADETDEKVSRPASPTKDLMRRVSRRVVPGLPRAKTFKRQQSEGRDKLEPIAPTQAERRAVSVDRRANPPRSPSHAGHQHQLPRASAPDFLNETYPVPTAGQTLSVPHSPVGEKHFLDATSVSTVDIDHPEDRELLRPGTPLGIHSRDPSTAGARSTTTSLYEAQIHEELESKWILNLSMHFRDKSKREKFFVTFRQHDCLWRRVTISLDYRNAPEDSLEKDLLDTKFQREKSAKIYEAIRESLHDIQFYETVTNLKLQTTEGRLHVHVVEDVNVRVGEKILIKKEIPGPDTVDEFLYEVNALNALAFSSSVIKFYGVVVDDNDESVKGLLIDYAAQGALIDLIYDSQEHGLDLPWATRERWARQIVQGLADIHEAGFVQGDFTLSNIQPTDLDDIGVKSDLYQLGMVLWALATLEDEPEAHRRPLRLDPDIEVPHWYQNMVENCLSENPRVRLQASALVTMFPESLHYDDLNSPQIRVEDGFSVQEYLVDSYDQHGRPQIRTVTPRNDWSYSGAGNQSYADSPGLSDDSYYYPPRGRSPPSPLPSNPGRDSPYKERNAVWYEDNAVLSTRSESSDEPRAPTPRDVHAAEGLAVAGRLEEDLRAMSGGDGGPDDEAAPDRSNGISRMLMQGASAPPEIVVDDAEDSPIPRVAETSSSAEEPTPGPEMEGQPSQATATSAHEQTETNKPTITKDTTQSQVSEAKDRESDAAQQASTYAQRDVTELGESSRDMKKVPGEERFSFDRTRPTESDHEIHEDTETQSDSSPSYTYDRVGQTEDRLRESTLPQNRTQPGMPSELTGIGSGHIVHNDEFRQKTCSDDDLGLSSPAATQNVTSQA</sequence>
<evidence type="ECO:0000313" key="3">
    <source>
        <dbReference type="Proteomes" id="UP001480595"/>
    </source>
</evidence>
<comment type="caution">
    <text evidence="2">The sequence shown here is derived from an EMBL/GenBank/DDBJ whole genome shotgun (WGS) entry which is preliminary data.</text>
</comment>
<gene>
    <name evidence="2" type="ORF">PG994_013171</name>
</gene>
<feature type="region of interest" description="Disordered" evidence="1">
    <location>
        <begin position="646"/>
        <end position="880"/>
    </location>
</feature>
<dbReference type="EMBL" id="JAQQWL010000013">
    <property type="protein sequence ID" value="KAK8042688.1"/>
    <property type="molecule type" value="Genomic_DNA"/>
</dbReference>
<feature type="region of interest" description="Disordered" evidence="1">
    <location>
        <begin position="31"/>
        <end position="155"/>
    </location>
</feature>
<feature type="compositionally biased region" description="Pro residues" evidence="1">
    <location>
        <begin position="580"/>
        <end position="589"/>
    </location>
</feature>
<feature type="region of interest" description="Disordered" evidence="1">
    <location>
        <begin position="542"/>
        <end position="598"/>
    </location>
</feature>
<feature type="compositionally biased region" description="Basic and acidic residues" evidence="1">
    <location>
        <begin position="763"/>
        <end position="801"/>
    </location>
</feature>
<feature type="compositionally biased region" description="Polar residues" evidence="1">
    <location>
        <begin position="870"/>
        <end position="880"/>
    </location>
</feature>
<dbReference type="PANTHER" id="PTHR23257">
    <property type="entry name" value="SERINE-THREONINE PROTEIN KINASE"/>
    <property type="match status" value="1"/>
</dbReference>
<feature type="region of interest" description="Disordered" evidence="1">
    <location>
        <begin position="611"/>
        <end position="632"/>
    </location>
</feature>
<feature type="region of interest" description="Disordered" evidence="1">
    <location>
        <begin position="170"/>
        <end position="201"/>
    </location>
</feature>
<feature type="compositionally biased region" description="Basic and acidic residues" evidence="1">
    <location>
        <begin position="616"/>
        <end position="631"/>
    </location>
</feature>
<evidence type="ECO:0000313" key="2">
    <source>
        <dbReference type="EMBL" id="KAK8042688.1"/>
    </source>
</evidence>
<feature type="compositionally biased region" description="Polar residues" evidence="1">
    <location>
        <begin position="827"/>
        <end position="836"/>
    </location>
</feature>
<dbReference type="SUPFAM" id="SSF56112">
    <property type="entry name" value="Protein kinase-like (PK-like)"/>
    <property type="match status" value="1"/>
</dbReference>
<dbReference type="InterPro" id="IPR011009">
    <property type="entry name" value="Kinase-like_dom_sf"/>
</dbReference>
<feature type="compositionally biased region" description="Polar residues" evidence="1">
    <location>
        <begin position="545"/>
        <end position="564"/>
    </location>
</feature>
<dbReference type="Proteomes" id="UP001480595">
    <property type="component" value="Unassembled WGS sequence"/>
</dbReference>